<dbReference type="EMBL" id="CP012672">
    <property type="protein sequence ID" value="AUX32922.1"/>
    <property type="molecule type" value="Genomic_DNA"/>
</dbReference>
<proteinExistence type="predicted"/>
<dbReference type="AlphaFoldDB" id="A0A4V0NGE8"/>
<accession>A0A4V0NGE8</accession>
<gene>
    <name evidence="2" type="ORF">SOCE836_050740</name>
</gene>
<evidence type="ECO:0000313" key="3">
    <source>
        <dbReference type="Proteomes" id="UP000295497"/>
    </source>
</evidence>
<dbReference type="RefSeq" id="WP_129576428.1">
    <property type="nucleotide sequence ID" value="NZ_CP012672.1"/>
</dbReference>
<feature type="region of interest" description="Disordered" evidence="1">
    <location>
        <begin position="60"/>
        <end position="83"/>
    </location>
</feature>
<dbReference type="Proteomes" id="UP000295497">
    <property type="component" value="Chromosome"/>
</dbReference>
<reference evidence="2 3" key="1">
    <citation type="submission" date="2015-09" db="EMBL/GenBank/DDBJ databases">
        <title>Sorangium comparison.</title>
        <authorList>
            <person name="Zaburannyi N."/>
            <person name="Bunk B."/>
            <person name="Overmann J."/>
            <person name="Mueller R."/>
        </authorList>
    </citation>
    <scope>NUCLEOTIDE SEQUENCE [LARGE SCALE GENOMIC DNA]</scope>
    <source>
        <strain evidence="2 3">So ce836</strain>
    </source>
</reference>
<organism evidence="2 3">
    <name type="scientific">Sorangium cellulosum</name>
    <name type="common">Polyangium cellulosum</name>
    <dbReference type="NCBI Taxonomy" id="56"/>
    <lineage>
        <taxon>Bacteria</taxon>
        <taxon>Pseudomonadati</taxon>
        <taxon>Myxococcota</taxon>
        <taxon>Polyangia</taxon>
        <taxon>Polyangiales</taxon>
        <taxon>Polyangiaceae</taxon>
        <taxon>Sorangium</taxon>
    </lineage>
</organism>
<name>A0A4V0NGE8_SORCE</name>
<evidence type="ECO:0000256" key="1">
    <source>
        <dbReference type="SAM" id="MobiDB-lite"/>
    </source>
</evidence>
<protein>
    <submittedName>
        <fullName evidence="2">Uncharacterized protein</fullName>
    </submittedName>
</protein>
<evidence type="ECO:0000313" key="2">
    <source>
        <dbReference type="EMBL" id="AUX32922.1"/>
    </source>
</evidence>
<sequence>MERFGATVERFGAAVERFGAAVERFGAAVERFGAAVERFGAAVERFGAAVERFGAGAFTKRAAPPPAEPPVQAHEATANRSRSTPLLDAVYDSVAVTPCRRRSSRR</sequence>